<evidence type="ECO:0000313" key="1">
    <source>
        <dbReference type="EMBL" id="QYD68364.1"/>
    </source>
</evidence>
<dbReference type="RefSeq" id="WP_219797757.1">
    <property type="nucleotide sequence ID" value="NZ_CP080095.1"/>
</dbReference>
<dbReference type="Proteomes" id="UP000826462">
    <property type="component" value="Chromosome 1"/>
</dbReference>
<accession>A0ABX8UMY3</accession>
<dbReference type="InterPro" id="IPR021946">
    <property type="entry name" value="DUF3563"/>
</dbReference>
<organism evidence="1 2">
    <name type="scientific">Paraburkholderia edwinii</name>
    <dbReference type="NCBI Taxonomy" id="2861782"/>
    <lineage>
        <taxon>Bacteria</taxon>
        <taxon>Pseudomonadati</taxon>
        <taxon>Pseudomonadota</taxon>
        <taxon>Betaproteobacteria</taxon>
        <taxon>Burkholderiales</taxon>
        <taxon>Burkholderiaceae</taxon>
        <taxon>Paraburkholderia</taxon>
    </lineage>
</organism>
<keyword evidence="2" id="KW-1185">Reference proteome</keyword>
<sequence length="45" mass="5316">MLIFLFFVFRKALLHAEHNRRDAYLASAVDMGDLERRMRSAQFDG</sequence>
<name>A0ABX8UMY3_9BURK</name>
<reference evidence="1 2" key="1">
    <citation type="submission" date="2021-07" db="EMBL/GenBank/DDBJ databases">
        <title>Paraburkholderia edwinii protects Aspergillus sp. from phenazines by acting as a toxin sponge.</title>
        <authorList>
            <person name="Dahlstrom K.M."/>
            <person name="Newman D.K."/>
        </authorList>
    </citation>
    <scope>NUCLEOTIDE SEQUENCE [LARGE SCALE GENOMIC DNA]</scope>
    <source>
        <strain evidence="1 2">Pe01</strain>
    </source>
</reference>
<proteinExistence type="predicted"/>
<gene>
    <name evidence="1" type="ORF">KZJ38_19235</name>
</gene>
<protein>
    <submittedName>
        <fullName evidence="1">DUF3563 domain-containing protein</fullName>
    </submittedName>
</protein>
<evidence type="ECO:0000313" key="2">
    <source>
        <dbReference type="Proteomes" id="UP000826462"/>
    </source>
</evidence>
<dbReference type="Pfam" id="PF12086">
    <property type="entry name" value="DUF3563"/>
    <property type="match status" value="1"/>
</dbReference>
<dbReference type="EMBL" id="CP080095">
    <property type="protein sequence ID" value="QYD68364.1"/>
    <property type="molecule type" value="Genomic_DNA"/>
</dbReference>